<evidence type="ECO:0000313" key="10">
    <source>
        <dbReference type="EMBL" id="GJJ75634.1"/>
    </source>
</evidence>
<evidence type="ECO:0000256" key="6">
    <source>
        <dbReference type="ARBA" id="ARBA00022729"/>
    </source>
</evidence>
<gene>
    <name evidence="10" type="ORF">EMPS_07992</name>
</gene>
<dbReference type="Gene3D" id="2.60.40.770">
    <property type="match status" value="1"/>
</dbReference>
<dbReference type="OrthoDB" id="6409159at2759"/>
<evidence type="ECO:0000313" key="11">
    <source>
        <dbReference type="Proteomes" id="UP000827284"/>
    </source>
</evidence>
<name>A0A9P3HF87_9FUNG</name>
<dbReference type="PANTHER" id="PTHR11306:SF0">
    <property type="entry name" value="PHOSPHATIDYLGLYCEROL_PHOSPHATIDYLINOSITOL TRANSFER PROTEIN"/>
    <property type="match status" value="1"/>
</dbReference>
<keyword evidence="6 8" id="KW-0732">Signal</keyword>
<evidence type="ECO:0000256" key="3">
    <source>
        <dbReference type="ARBA" id="ARBA00011245"/>
    </source>
</evidence>
<keyword evidence="7" id="KW-0445">Lipid transport</keyword>
<dbReference type="SUPFAM" id="SSF81296">
    <property type="entry name" value="E set domains"/>
    <property type="match status" value="1"/>
</dbReference>
<accession>A0A9P3HF87</accession>
<evidence type="ECO:0000256" key="1">
    <source>
        <dbReference type="ARBA" id="ARBA00002053"/>
    </source>
</evidence>
<comment type="caution">
    <text evidence="10">The sequence shown here is derived from an EMBL/GenBank/DDBJ whole genome shotgun (WGS) entry which is preliminary data.</text>
</comment>
<keyword evidence="5" id="KW-0813">Transport</keyword>
<dbReference type="Pfam" id="PF02221">
    <property type="entry name" value="E1_DerP2_DerF2"/>
    <property type="match status" value="1"/>
</dbReference>
<feature type="signal peptide" evidence="8">
    <location>
        <begin position="1"/>
        <end position="19"/>
    </location>
</feature>
<dbReference type="InterPro" id="IPR033917">
    <property type="entry name" value="ML_PG-PI_TP"/>
</dbReference>
<dbReference type="CDD" id="cd00917">
    <property type="entry name" value="PG-PI_TP"/>
    <property type="match status" value="1"/>
</dbReference>
<dbReference type="EMBL" id="BQFW01000011">
    <property type="protein sequence ID" value="GJJ75634.1"/>
    <property type="molecule type" value="Genomic_DNA"/>
</dbReference>
<evidence type="ECO:0000259" key="9">
    <source>
        <dbReference type="SMART" id="SM00737"/>
    </source>
</evidence>
<comment type="similarity">
    <text evidence="2">Belongs to the NPC2 family.</text>
</comment>
<dbReference type="InterPro" id="IPR014756">
    <property type="entry name" value="Ig_E-set"/>
</dbReference>
<feature type="chain" id="PRO_5040472210" description="Phosphatidylglycerol/phosphatidylinositol transfer protein" evidence="8">
    <location>
        <begin position="20"/>
        <end position="155"/>
    </location>
</feature>
<dbReference type="AlphaFoldDB" id="A0A9P3HF87"/>
<sequence length="155" mass="16795">MRLTTVLLSLACVLGVATAMPFLPPPANATVVECGDDTDLLKIDYVNLDPNPPQKGQVLNIDAKAFLKENVVEGAKIFLTVKVGVIKLLTKELDFCEESVKVDKPCPLLAGEQTLKHSVELPKEIPPGKYLVNVKVKNPDEKQVTCLVATAVFTL</sequence>
<dbReference type="Proteomes" id="UP000827284">
    <property type="component" value="Unassembled WGS sequence"/>
</dbReference>
<organism evidence="10 11">
    <name type="scientific">Entomortierella parvispora</name>
    <dbReference type="NCBI Taxonomy" id="205924"/>
    <lineage>
        <taxon>Eukaryota</taxon>
        <taxon>Fungi</taxon>
        <taxon>Fungi incertae sedis</taxon>
        <taxon>Mucoromycota</taxon>
        <taxon>Mortierellomycotina</taxon>
        <taxon>Mortierellomycetes</taxon>
        <taxon>Mortierellales</taxon>
        <taxon>Mortierellaceae</taxon>
        <taxon>Entomortierella</taxon>
    </lineage>
</organism>
<evidence type="ECO:0000256" key="5">
    <source>
        <dbReference type="ARBA" id="ARBA00022448"/>
    </source>
</evidence>
<evidence type="ECO:0000256" key="4">
    <source>
        <dbReference type="ARBA" id="ARBA00016056"/>
    </source>
</evidence>
<comment type="subunit">
    <text evidence="3">Monomer.</text>
</comment>
<dbReference type="InterPro" id="IPR039670">
    <property type="entry name" value="NPC2-like"/>
</dbReference>
<reference evidence="10" key="1">
    <citation type="submission" date="2021-11" db="EMBL/GenBank/DDBJ databases">
        <authorList>
            <person name="Herlambang A."/>
            <person name="Guo Y."/>
            <person name="Takashima Y."/>
            <person name="Nishizawa T."/>
        </authorList>
    </citation>
    <scope>NUCLEOTIDE SEQUENCE</scope>
    <source>
        <strain evidence="10">E1425</strain>
    </source>
</reference>
<evidence type="ECO:0000256" key="7">
    <source>
        <dbReference type="ARBA" id="ARBA00023055"/>
    </source>
</evidence>
<proteinExistence type="inferred from homology"/>
<dbReference type="InterPro" id="IPR003172">
    <property type="entry name" value="ML_dom"/>
</dbReference>
<dbReference type="GO" id="GO:0032934">
    <property type="term" value="F:sterol binding"/>
    <property type="evidence" value="ECO:0007669"/>
    <property type="project" value="InterPro"/>
</dbReference>
<keyword evidence="11" id="KW-1185">Reference proteome</keyword>
<dbReference type="SMART" id="SM00737">
    <property type="entry name" value="ML"/>
    <property type="match status" value="1"/>
</dbReference>
<evidence type="ECO:0000256" key="2">
    <source>
        <dbReference type="ARBA" id="ARBA00006370"/>
    </source>
</evidence>
<comment type="function">
    <text evidence="1">Catalyzes the intermembrane transfer of phosphatidylglycerol and phosphatidylinositol.</text>
</comment>
<evidence type="ECO:0000256" key="8">
    <source>
        <dbReference type="SAM" id="SignalP"/>
    </source>
</evidence>
<feature type="domain" description="MD-2-related lipid-recognition" evidence="9">
    <location>
        <begin position="31"/>
        <end position="151"/>
    </location>
</feature>
<protein>
    <recommendedName>
        <fullName evidence="4">Phosphatidylglycerol/phosphatidylinositol transfer protein</fullName>
    </recommendedName>
</protein>
<dbReference type="GO" id="GO:0032366">
    <property type="term" value="P:intracellular sterol transport"/>
    <property type="evidence" value="ECO:0007669"/>
    <property type="project" value="InterPro"/>
</dbReference>
<dbReference type="PANTHER" id="PTHR11306">
    <property type="entry name" value="NIEMANN PICK TYPE C2 PROTEIN NPC2-RELATED"/>
    <property type="match status" value="1"/>
</dbReference>
<reference evidence="10" key="2">
    <citation type="journal article" date="2022" name="Microbiol. Resour. Announc.">
        <title>Whole-Genome Sequence of Entomortierella parvispora E1425, a Mucoromycotan Fungus Associated with Burkholderiaceae-Related Endosymbiotic Bacteria.</title>
        <authorList>
            <person name="Herlambang A."/>
            <person name="Guo Y."/>
            <person name="Takashima Y."/>
            <person name="Narisawa K."/>
            <person name="Ohta H."/>
            <person name="Nishizawa T."/>
        </authorList>
    </citation>
    <scope>NUCLEOTIDE SEQUENCE</scope>
    <source>
        <strain evidence="10">E1425</strain>
    </source>
</reference>